<gene>
    <name evidence="1" type="ORF">CSB45_06320</name>
</gene>
<organism evidence="1 2">
    <name type="scientific">candidate division KSB3 bacterium</name>
    <dbReference type="NCBI Taxonomy" id="2044937"/>
    <lineage>
        <taxon>Bacteria</taxon>
        <taxon>candidate division KSB3</taxon>
    </lineage>
</organism>
<name>A0A2G6E7G7_9BACT</name>
<evidence type="ECO:0000313" key="2">
    <source>
        <dbReference type="Proteomes" id="UP000229740"/>
    </source>
</evidence>
<comment type="caution">
    <text evidence="1">The sequence shown here is derived from an EMBL/GenBank/DDBJ whole genome shotgun (WGS) entry which is preliminary data.</text>
</comment>
<dbReference type="SUPFAM" id="SSF53335">
    <property type="entry name" value="S-adenosyl-L-methionine-dependent methyltransferases"/>
    <property type="match status" value="1"/>
</dbReference>
<dbReference type="Gene3D" id="3.40.50.150">
    <property type="entry name" value="Vaccinia Virus protein VP39"/>
    <property type="match status" value="1"/>
</dbReference>
<evidence type="ECO:0008006" key="3">
    <source>
        <dbReference type="Google" id="ProtNLM"/>
    </source>
</evidence>
<accession>A0A2G6E7G7</accession>
<proteinExistence type="predicted"/>
<protein>
    <recommendedName>
        <fullName evidence="3">Methyltransferase type 11 domain-containing protein</fullName>
    </recommendedName>
</protein>
<dbReference type="Proteomes" id="UP000229740">
    <property type="component" value="Unassembled WGS sequence"/>
</dbReference>
<dbReference type="InterPro" id="IPR029063">
    <property type="entry name" value="SAM-dependent_MTases_sf"/>
</dbReference>
<evidence type="ECO:0000313" key="1">
    <source>
        <dbReference type="EMBL" id="PID57832.1"/>
    </source>
</evidence>
<dbReference type="EMBL" id="PDPS01000025">
    <property type="protein sequence ID" value="PID57832.1"/>
    <property type="molecule type" value="Genomic_DNA"/>
</dbReference>
<dbReference type="AlphaFoldDB" id="A0A2G6E7G7"/>
<reference evidence="1 2" key="1">
    <citation type="submission" date="2017-10" db="EMBL/GenBank/DDBJ databases">
        <title>Novel microbial diversity and functional potential in the marine mammal oral microbiome.</title>
        <authorList>
            <person name="Dudek N.K."/>
            <person name="Sun C.L."/>
            <person name="Burstein D."/>
            <person name="Kantor R.S."/>
            <person name="Aliaga Goltsman D.S."/>
            <person name="Bik E.M."/>
            <person name="Thomas B.C."/>
            <person name="Banfield J.F."/>
            <person name="Relman D.A."/>
        </authorList>
    </citation>
    <scope>NUCLEOTIDE SEQUENCE [LARGE SCALE GENOMIC DNA]</scope>
    <source>
        <strain evidence="1">DOLZORAL124_49_17</strain>
    </source>
</reference>
<sequence>MTPEKLLRLLKRTIQRQRLHRHLKSADPLKVIVGAASSSYEGWYATDRDLLDIRSASDWKRLFRPASIDRLLAEHVLEHLSEAECRTALQESFHYLKVGGLFRIAVPDGYRRDTAYLEEVRPPKDGHKMLFTIDTLLPLLHDCGFHSTALEFFDAQERFHHRPWDSGDGSVQRSYRFDRQKDFKRGELYYTSLIVDARKP</sequence>